<reference evidence="1" key="1">
    <citation type="submission" date="2021-02" db="EMBL/GenBank/DDBJ databases">
        <authorList>
            <person name="Nowell W R."/>
        </authorList>
    </citation>
    <scope>NUCLEOTIDE SEQUENCE</scope>
</reference>
<gene>
    <name evidence="1" type="ORF">XDN619_LOCUS28856</name>
</gene>
<sequence>MVIMVGLKKLNLIFDCNIVVKKNFIKQIKSIVLYILWILAPNDVEAVWNDLIDSENENKKNIDDYHVIMEALAEAYSNSHQWSTRHQFLSIVAGDSRFHSIQQFIPDLTRSRFNEARHQAKVNGYGTIVETGRSPTIRFTNNQVNHFIEYILSPHITSNARRLDSLDPRLYVVLFRYPSRRI</sequence>
<evidence type="ECO:0000313" key="1">
    <source>
        <dbReference type="EMBL" id="CAF2152309.1"/>
    </source>
</evidence>
<comment type="caution">
    <text evidence="1">The sequence shown here is derived from an EMBL/GenBank/DDBJ whole genome shotgun (WGS) entry which is preliminary data.</text>
</comment>
<dbReference type="Proteomes" id="UP000663887">
    <property type="component" value="Unassembled WGS sequence"/>
</dbReference>
<evidence type="ECO:0000313" key="2">
    <source>
        <dbReference type="Proteomes" id="UP000663887"/>
    </source>
</evidence>
<name>A0A816Y015_9BILA</name>
<protein>
    <submittedName>
        <fullName evidence="1">Uncharacterized protein</fullName>
    </submittedName>
</protein>
<accession>A0A816Y015</accession>
<proteinExistence type="predicted"/>
<dbReference type="AlphaFoldDB" id="A0A816Y015"/>
<organism evidence="1 2">
    <name type="scientific">Rotaria magnacalcarata</name>
    <dbReference type="NCBI Taxonomy" id="392030"/>
    <lineage>
        <taxon>Eukaryota</taxon>
        <taxon>Metazoa</taxon>
        <taxon>Spiralia</taxon>
        <taxon>Gnathifera</taxon>
        <taxon>Rotifera</taxon>
        <taxon>Eurotatoria</taxon>
        <taxon>Bdelloidea</taxon>
        <taxon>Philodinida</taxon>
        <taxon>Philodinidae</taxon>
        <taxon>Rotaria</taxon>
    </lineage>
</organism>
<dbReference type="EMBL" id="CAJNRG010013942">
    <property type="protein sequence ID" value="CAF2152309.1"/>
    <property type="molecule type" value="Genomic_DNA"/>
</dbReference>